<reference evidence="1" key="1">
    <citation type="submission" date="2016-01" db="EMBL/GenBank/DDBJ databases">
        <authorList>
            <person name="Peeters C."/>
        </authorList>
    </citation>
    <scope>NUCLEOTIDE SEQUENCE [LARGE SCALE GENOMIC DNA]</scope>
    <source>
        <strain evidence="1">LMG 22934</strain>
    </source>
</reference>
<evidence type="ECO:0000313" key="2">
    <source>
        <dbReference type="Proteomes" id="UP000054977"/>
    </source>
</evidence>
<dbReference type="AlphaFoldDB" id="A0A158J7U4"/>
<dbReference type="Proteomes" id="UP000054977">
    <property type="component" value="Unassembled WGS sequence"/>
</dbReference>
<sequence length="83" mass="9843">MPLQLRWSVKWTLYARINERAMYVQNYSWIAEFRLAEVHYIANILAVSVEKLWDRTVTAMVKTVFIIGDRHRPCSPQGGQQYK</sequence>
<evidence type="ECO:0000313" key="1">
    <source>
        <dbReference type="EMBL" id="SAL64835.1"/>
    </source>
</evidence>
<keyword evidence="2" id="KW-1185">Reference proteome</keyword>
<organism evidence="1 2">
    <name type="scientific">Caballeronia humi</name>
    <dbReference type="NCBI Taxonomy" id="326474"/>
    <lineage>
        <taxon>Bacteria</taxon>
        <taxon>Pseudomonadati</taxon>
        <taxon>Pseudomonadota</taxon>
        <taxon>Betaproteobacteria</taxon>
        <taxon>Burkholderiales</taxon>
        <taxon>Burkholderiaceae</taxon>
        <taxon>Caballeronia</taxon>
    </lineage>
</organism>
<gene>
    <name evidence="1" type="ORF">AWB65_06096</name>
</gene>
<comment type="caution">
    <text evidence="1">The sequence shown here is derived from an EMBL/GenBank/DDBJ whole genome shotgun (WGS) entry which is preliminary data.</text>
</comment>
<proteinExistence type="predicted"/>
<dbReference type="EMBL" id="FCNW02000064">
    <property type="protein sequence ID" value="SAL64835.1"/>
    <property type="molecule type" value="Genomic_DNA"/>
</dbReference>
<accession>A0A158J7U4</accession>
<name>A0A158J7U4_9BURK</name>
<protein>
    <submittedName>
        <fullName evidence="1">Uncharacterized protein</fullName>
    </submittedName>
</protein>